<gene>
    <name evidence="1" type="ORF">I6G47_09540</name>
</gene>
<sequence>MTTTNLYKRLRQLLPDEPVLTGEVSAAYSDGTALIDMPGNGQLRVRNPFGHQAGSRVYIQAQVITGDAPQLPYVLIEI</sequence>
<dbReference type="AlphaFoldDB" id="A0A7T3DGD9"/>
<dbReference type="RefSeq" id="WP_016452960.1">
    <property type="nucleotide sequence ID" value="NZ_CP065748.1"/>
</dbReference>
<reference evidence="1 2" key="1">
    <citation type="submission" date="2020-12" db="EMBL/GenBank/DDBJ databases">
        <title>FDA dAtabase for Regulatory Grade micrObial Sequences (FDA-ARGOS): Supporting development and validation of Infectious Disease Dx tests.</title>
        <authorList>
            <person name="Sproer C."/>
            <person name="Gronow S."/>
            <person name="Severitt S."/>
            <person name="Schroder I."/>
            <person name="Tallon L."/>
            <person name="Sadzewicz L."/>
            <person name="Zhao X."/>
            <person name="Boylan J."/>
            <person name="Ott S."/>
            <person name="Bowen H."/>
            <person name="Vavikolanu K."/>
            <person name="Mehta A."/>
            <person name="Aluvathingal J."/>
            <person name="Nadendla S."/>
            <person name="Lowell S."/>
            <person name="Myers T."/>
            <person name="Yan Y."/>
            <person name="Sichtig H."/>
        </authorList>
    </citation>
    <scope>NUCLEOTIDE SEQUENCE [LARGE SCALE GENOMIC DNA]</scope>
    <source>
        <strain evidence="1 2">FDAARGOS_890</strain>
    </source>
</reference>
<proteinExistence type="predicted"/>
<dbReference type="Proteomes" id="UP000595064">
    <property type="component" value="Chromosome"/>
</dbReference>
<dbReference type="EMBL" id="CP065748">
    <property type="protein sequence ID" value="QPS83284.1"/>
    <property type="molecule type" value="Genomic_DNA"/>
</dbReference>
<evidence type="ECO:0000313" key="2">
    <source>
        <dbReference type="Proteomes" id="UP000595064"/>
    </source>
</evidence>
<name>A0A7T3DGD9_9BURK</name>
<organism evidence="1 2">
    <name type="scientific">Delftia lacustris</name>
    <dbReference type="NCBI Taxonomy" id="558537"/>
    <lineage>
        <taxon>Bacteria</taxon>
        <taxon>Pseudomonadati</taxon>
        <taxon>Pseudomonadota</taxon>
        <taxon>Betaproteobacteria</taxon>
        <taxon>Burkholderiales</taxon>
        <taxon>Comamonadaceae</taxon>
        <taxon>Delftia</taxon>
    </lineage>
</organism>
<dbReference type="KEGG" id="dla:I6G47_09540"/>
<keyword evidence="2" id="KW-1185">Reference proteome</keyword>
<evidence type="ECO:0000313" key="1">
    <source>
        <dbReference type="EMBL" id="QPS83284.1"/>
    </source>
</evidence>
<protein>
    <submittedName>
        <fullName evidence="1">Uncharacterized protein</fullName>
    </submittedName>
</protein>
<accession>A0A7T3DGD9</accession>